<name>D3UH89_HELM1</name>
<proteinExistence type="predicted"/>
<gene>
    <name evidence="2" type="ordered locus">HMU06000</name>
</gene>
<keyword evidence="3" id="KW-1185">Reference proteome</keyword>
<reference evidence="2 3" key="1">
    <citation type="journal article" date="2010" name="BMC Genomics">
        <title>Comparative genomics and proteomics of Helicobacter mustelae, an ulcerogenic and carcinogenic gastric pathogen.</title>
        <authorList>
            <person name="O'Toole P.W."/>
            <person name="Snelling W.J."/>
            <person name="Canchaya C."/>
            <person name="Forde B.M."/>
            <person name="Hardie K.R."/>
            <person name="Josenhans C."/>
            <person name="Graham R.L.J."/>
            <person name="McMullan G."/>
            <person name="Parkhill J."/>
            <person name="Belda E."/>
            <person name="Bentley S.D."/>
        </authorList>
    </citation>
    <scope>NUCLEOTIDE SEQUENCE [LARGE SCALE GENOMIC DNA]</scope>
    <source>
        <strain evidence="3">ATCC 43772 / LMG 18044 / NCTC 12198 / 12198</strain>
    </source>
</reference>
<feature type="region of interest" description="Disordered" evidence="1">
    <location>
        <begin position="19"/>
        <end position="52"/>
    </location>
</feature>
<sequence length="52" mass="6477">MLDRVIYKMYEEDFEEDEALYDGDFEDEEDGNYYNGYDDDDYQNPDFDYEEE</sequence>
<accession>D3UH89</accession>
<dbReference type="RefSeq" id="WP_013022945.1">
    <property type="nucleotide sequence ID" value="NC_013949.1"/>
</dbReference>
<organism evidence="2 3">
    <name type="scientific">Helicobacter mustelae (strain ATCC 43772 / CCUG 25715 / CIP 103759 / LMG 18044 / NCTC 12198 / R85-136P)</name>
    <name type="common">Campylobacter mustelae</name>
    <dbReference type="NCBI Taxonomy" id="679897"/>
    <lineage>
        <taxon>Bacteria</taxon>
        <taxon>Pseudomonadati</taxon>
        <taxon>Campylobacterota</taxon>
        <taxon>Epsilonproteobacteria</taxon>
        <taxon>Campylobacterales</taxon>
        <taxon>Helicobacteraceae</taxon>
        <taxon>Helicobacter</taxon>
    </lineage>
</organism>
<evidence type="ECO:0000313" key="2">
    <source>
        <dbReference type="EMBL" id="CBG39861.1"/>
    </source>
</evidence>
<protein>
    <submittedName>
        <fullName evidence="2">Highly acidic protein</fullName>
    </submittedName>
</protein>
<dbReference type="Proteomes" id="UP000001522">
    <property type="component" value="Chromosome"/>
</dbReference>
<dbReference type="KEGG" id="hms:HMU06000"/>
<dbReference type="AlphaFoldDB" id="D3UH89"/>
<dbReference type="HOGENOM" id="CLU_3080555_0_0_7"/>
<dbReference type="STRING" id="679897.HMU06000"/>
<dbReference type="EMBL" id="FN555004">
    <property type="protein sequence ID" value="CBG39861.1"/>
    <property type="molecule type" value="Genomic_DNA"/>
</dbReference>
<evidence type="ECO:0000313" key="3">
    <source>
        <dbReference type="Proteomes" id="UP000001522"/>
    </source>
</evidence>
<evidence type="ECO:0000256" key="1">
    <source>
        <dbReference type="SAM" id="MobiDB-lite"/>
    </source>
</evidence>